<gene>
    <name evidence="2" type="ORF">ERS852578_00924</name>
</gene>
<organism evidence="2 3">
    <name type="scientific">Anaerobutyricum hallii</name>
    <dbReference type="NCBI Taxonomy" id="39488"/>
    <lineage>
        <taxon>Bacteria</taxon>
        <taxon>Bacillati</taxon>
        <taxon>Bacillota</taxon>
        <taxon>Clostridia</taxon>
        <taxon>Lachnospirales</taxon>
        <taxon>Lachnospiraceae</taxon>
        <taxon>Anaerobutyricum</taxon>
    </lineage>
</organism>
<reference evidence="2 3" key="1">
    <citation type="submission" date="2015-09" db="EMBL/GenBank/DDBJ databases">
        <authorList>
            <consortium name="Pathogen Informatics"/>
        </authorList>
    </citation>
    <scope>NUCLEOTIDE SEQUENCE [LARGE SCALE GENOMIC DNA]</scope>
    <source>
        <strain evidence="2 3">2789STDY5834966</strain>
    </source>
</reference>
<dbReference type="GO" id="GO:0004197">
    <property type="term" value="F:cysteine-type endopeptidase activity"/>
    <property type="evidence" value="ECO:0007669"/>
    <property type="project" value="InterPro"/>
</dbReference>
<dbReference type="EMBL" id="CYYC01000008">
    <property type="protein sequence ID" value="CUM89490.1"/>
    <property type="molecule type" value="Genomic_DNA"/>
</dbReference>
<accession>A0A173SH08</accession>
<sequence>MGNVKATLVGVSNYDNPRIPDINACRNDIVEVKAALIKGLCISSQDIRLLGSSGRVNIKELASELQIASLIVEPEDTYIFYFSGHGNNGTLALSEAVISVQEVIELVDNIEARNKIIILDSCRSGDFLIPQIKTPDIDRMVEEFAGAGYAVMASCGANENSTFYPGNKISLYTHFLCDALTMDCIIKKGKKSLEEINELIFRMISVWNRKGVRIQHPIFRANITGTIYFPVQKYMPYQKQNIFKEAEEYIIYEVLPFHHSRQKRYTAKVILKYYFDEIDIVKITKEIIDEIKYSNVYKNEIEERRFKGLPANMIRCHMGNDEQDMTDCNFEWITTWVDDTMDKNNWYRESNGSKILDGILVDKQKSYNALRILNQQTVTTEEFIKEARKYLNEMVGYADQFISKYREYSNGNISESELVNDVKDINVQIASIYFKISDLPKVPAECNSWAVSIQQIAATIHDFTLFYSNKTMNTWSQENRKDLMKIKIKCYQQEIELIKQEEKKLKE</sequence>
<protein>
    <submittedName>
        <fullName evidence="2">Uncharacterized protein containing caspase domain</fullName>
    </submittedName>
</protein>
<dbReference type="SUPFAM" id="SSF52129">
    <property type="entry name" value="Caspase-like"/>
    <property type="match status" value="1"/>
</dbReference>
<evidence type="ECO:0000259" key="1">
    <source>
        <dbReference type="Pfam" id="PF00656"/>
    </source>
</evidence>
<dbReference type="Gene3D" id="3.40.50.1460">
    <property type="match status" value="1"/>
</dbReference>
<dbReference type="InterPro" id="IPR029030">
    <property type="entry name" value="Caspase-like_dom_sf"/>
</dbReference>
<evidence type="ECO:0000313" key="3">
    <source>
        <dbReference type="Proteomes" id="UP000095390"/>
    </source>
</evidence>
<dbReference type="GO" id="GO:0006508">
    <property type="term" value="P:proteolysis"/>
    <property type="evidence" value="ECO:0007669"/>
    <property type="project" value="InterPro"/>
</dbReference>
<dbReference type="InterPro" id="IPR011600">
    <property type="entry name" value="Pept_C14_caspase"/>
</dbReference>
<dbReference type="OrthoDB" id="9812126at2"/>
<feature type="domain" description="Peptidase C14 caspase" evidence="1">
    <location>
        <begin position="5"/>
        <end position="222"/>
    </location>
</feature>
<dbReference type="RefSeq" id="WP_055182621.1">
    <property type="nucleotide sequence ID" value="NZ_CYYC01000008.1"/>
</dbReference>
<dbReference type="AlphaFoldDB" id="A0A173SH08"/>
<dbReference type="Pfam" id="PF00656">
    <property type="entry name" value="Peptidase_C14"/>
    <property type="match status" value="1"/>
</dbReference>
<name>A0A173SH08_9FIRM</name>
<evidence type="ECO:0000313" key="2">
    <source>
        <dbReference type="EMBL" id="CUM89490.1"/>
    </source>
</evidence>
<dbReference type="Proteomes" id="UP000095390">
    <property type="component" value="Unassembled WGS sequence"/>
</dbReference>
<proteinExistence type="predicted"/>